<sequence length="319" mass="34190">MAHDPLGVIRRELQLTFTGSPGREPDWSAALADGDDAGFLGPGSAAWAVHGSMAPIVAGVRALMMQALHPGALAGVYEHSRFREDPLGRLAGTIRWIFTVTYGDTRTARAASSYVLGLHRAVTGTYLDATGRQRPYAANDPDLLRWVHLAFTDSFLTAHQIWGSTWGGPGAIPGGADAYVAEWAVAGELMGVVDPPRTAAELRRQLDTYLTDGKLAHSDRLDEVMRFLRSPGLSPALRPGYRVLYAGAIASLREPYRRLLGLPVPRLGPVRLPTVAATRLVLAGVRLVLGRRGPTETSARRRLARLTAGTAGGPGPDRP</sequence>
<dbReference type="RefSeq" id="WP_076701930.1">
    <property type="nucleotide sequence ID" value="NZ_MRDE01000016.1"/>
</dbReference>
<name>A0A1R1LJJ0_9MICC</name>
<dbReference type="GO" id="GO:0016491">
    <property type="term" value="F:oxidoreductase activity"/>
    <property type="evidence" value="ECO:0007669"/>
    <property type="project" value="InterPro"/>
</dbReference>
<comment type="caution">
    <text evidence="2">The sequence shown here is derived from an EMBL/GenBank/DDBJ whole genome shotgun (WGS) entry which is preliminary data.</text>
</comment>
<dbReference type="STRING" id="554083.BKD30_03340"/>
<accession>A0A1R1LJJ0</accession>
<dbReference type="OrthoDB" id="108890at2"/>
<dbReference type="PANTHER" id="PTHR36151">
    <property type="entry name" value="BLR2777 PROTEIN"/>
    <property type="match status" value="1"/>
</dbReference>
<evidence type="ECO:0000313" key="2">
    <source>
        <dbReference type="EMBL" id="OMH27689.1"/>
    </source>
</evidence>
<proteinExistence type="predicted"/>
<evidence type="ECO:0000259" key="1">
    <source>
        <dbReference type="Pfam" id="PF09995"/>
    </source>
</evidence>
<organism evidence="2 3">
    <name type="scientific">Tersicoccus phoenicis</name>
    <dbReference type="NCBI Taxonomy" id="554083"/>
    <lineage>
        <taxon>Bacteria</taxon>
        <taxon>Bacillati</taxon>
        <taxon>Actinomycetota</taxon>
        <taxon>Actinomycetes</taxon>
        <taxon>Micrococcales</taxon>
        <taxon>Micrococcaceae</taxon>
        <taxon>Tersicoccus</taxon>
    </lineage>
</organism>
<gene>
    <name evidence="2" type="ORF">BKD30_03340</name>
</gene>
<dbReference type="InterPro" id="IPR018713">
    <property type="entry name" value="MPAB/Lcp_cat_dom"/>
</dbReference>
<evidence type="ECO:0000313" key="3">
    <source>
        <dbReference type="Proteomes" id="UP000187085"/>
    </source>
</evidence>
<dbReference type="Proteomes" id="UP000187085">
    <property type="component" value="Unassembled WGS sequence"/>
</dbReference>
<protein>
    <recommendedName>
        <fullName evidence="1">ER-bound oxygenase mpaB/mpaB'/Rubber oxygenase catalytic domain-containing protein</fullName>
    </recommendedName>
</protein>
<dbReference type="PANTHER" id="PTHR36151:SF3">
    <property type="entry name" value="ER-BOUND OXYGENASE MPAB_MPAB'_RUBBER OXYGENASE CATALYTIC DOMAIN-CONTAINING PROTEIN"/>
    <property type="match status" value="1"/>
</dbReference>
<keyword evidence="3" id="KW-1185">Reference proteome</keyword>
<dbReference type="EMBL" id="MRDE01000016">
    <property type="protein sequence ID" value="OMH27689.1"/>
    <property type="molecule type" value="Genomic_DNA"/>
</dbReference>
<dbReference type="AlphaFoldDB" id="A0A1R1LJJ0"/>
<dbReference type="Pfam" id="PF09995">
    <property type="entry name" value="MPAB_Lcp_cat"/>
    <property type="match status" value="1"/>
</dbReference>
<reference evidence="2 3" key="1">
    <citation type="submission" date="2016-12" db="EMBL/GenBank/DDBJ databases">
        <title>Draft genome of Tersicoccus phoenicis 1P05MA.</title>
        <authorList>
            <person name="Nakajima Y."/>
            <person name="Yoshizawa S."/>
            <person name="Nakamura K."/>
            <person name="Ogura Y."/>
            <person name="Hayashi T."/>
            <person name="Kogure K."/>
        </authorList>
    </citation>
    <scope>NUCLEOTIDE SEQUENCE [LARGE SCALE GENOMIC DNA]</scope>
    <source>
        <strain evidence="2 3">1p05MA</strain>
    </source>
</reference>
<feature type="domain" description="ER-bound oxygenase mpaB/mpaB'/Rubber oxygenase catalytic" evidence="1">
    <location>
        <begin position="47"/>
        <end position="271"/>
    </location>
</feature>